<feature type="binding site" evidence="5">
    <location>
        <position position="73"/>
    </location>
    <ligand>
        <name>S-adenosyl-L-methionine</name>
        <dbReference type="ChEBI" id="CHEBI:59789"/>
    </ligand>
</feature>
<evidence type="ECO:0000256" key="1">
    <source>
        <dbReference type="ARBA" id="ARBA00022603"/>
    </source>
</evidence>
<dbReference type="Pfam" id="PF02590">
    <property type="entry name" value="SPOUT_MTase"/>
    <property type="match status" value="1"/>
</dbReference>
<comment type="function">
    <text evidence="5">Specifically methylates the pseudouridine at position 1915 (m3Psi1915) in 23S rRNA.</text>
</comment>
<keyword evidence="1 5" id="KW-0489">Methyltransferase</keyword>
<keyword evidence="2 5" id="KW-0808">Transferase</keyword>
<evidence type="ECO:0000313" key="6">
    <source>
        <dbReference type="EMBL" id="GAA3508172.1"/>
    </source>
</evidence>
<dbReference type="RefSeq" id="WP_344926715.1">
    <property type="nucleotide sequence ID" value="NZ_BAABCW010000006.1"/>
</dbReference>
<dbReference type="InterPro" id="IPR003742">
    <property type="entry name" value="RlmH-like"/>
</dbReference>
<dbReference type="HAMAP" id="MF_00658">
    <property type="entry name" value="23SrRNA_methyltr_H"/>
    <property type="match status" value="1"/>
</dbReference>
<dbReference type="InterPro" id="IPR029026">
    <property type="entry name" value="tRNA_m1G_MTases_N"/>
</dbReference>
<comment type="subcellular location">
    <subcellularLocation>
        <location evidence="5">Cytoplasm</location>
    </subcellularLocation>
</comment>
<keyword evidence="7" id="KW-1185">Reference proteome</keyword>
<feature type="binding site" evidence="5">
    <location>
        <begin position="124"/>
        <end position="129"/>
    </location>
    <ligand>
        <name>S-adenosyl-L-methionine</name>
        <dbReference type="ChEBI" id="CHEBI:59789"/>
    </ligand>
</feature>
<dbReference type="Proteomes" id="UP001500459">
    <property type="component" value="Unassembled WGS sequence"/>
</dbReference>
<accession>A0ABP6UHH9</accession>
<dbReference type="InterPro" id="IPR029028">
    <property type="entry name" value="Alpha/beta_knot_MTases"/>
</dbReference>
<dbReference type="CDD" id="cd18081">
    <property type="entry name" value="RlmH-like"/>
    <property type="match status" value="1"/>
</dbReference>
<gene>
    <name evidence="5 6" type="primary">rlmH</name>
    <name evidence="6" type="ORF">GCM10022393_18500</name>
</gene>
<evidence type="ECO:0000256" key="2">
    <source>
        <dbReference type="ARBA" id="ARBA00022679"/>
    </source>
</evidence>
<reference evidence="7" key="1">
    <citation type="journal article" date="2019" name="Int. J. Syst. Evol. Microbiol.">
        <title>The Global Catalogue of Microorganisms (GCM) 10K type strain sequencing project: providing services to taxonomists for standard genome sequencing and annotation.</title>
        <authorList>
            <consortium name="The Broad Institute Genomics Platform"/>
            <consortium name="The Broad Institute Genome Sequencing Center for Infectious Disease"/>
            <person name="Wu L."/>
            <person name="Ma J."/>
        </authorList>
    </citation>
    <scope>NUCLEOTIDE SEQUENCE [LARGE SCALE GENOMIC DNA]</scope>
    <source>
        <strain evidence="7">JCM 17106</strain>
    </source>
</reference>
<name>A0ABP6UHH9_9FLAO</name>
<organism evidence="6 7">
    <name type="scientific">Aquimarina addita</name>
    <dbReference type="NCBI Taxonomy" id="870485"/>
    <lineage>
        <taxon>Bacteria</taxon>
        <taxon>Pseudomonadati</taxon>
        <taxon>Bacteroidota</taxon>
        <taxon>Flavobacteriia</taxon>
        <taxon>Flavobacteriales</taxon>
        <taxon>Flavobacteriaceae</taxon>
        <taxon>Aquimarina</taxon>
    </lineage>
</organism>
<dbReference type="SUPFAM" id="SSF75217">
    <property type="entry name" value="alpha/beta knot"/>
    <property type="match status" value="1"/>
</dbReference>
<sequence>MNIKLIAVGKTDHKELEHLIQDYIKRLGFYIKFTFDLIPDIKNAKNLSEIQQKDKEGKLILSKISNADIMILLDENGKLYDSVGFSKLLQKHMNSGIKQLIFIIGGPYGFSKDVYNRANGKLSLSKMTFSHQMIRLFFIEQLYRGFTILRNEPYHHR</sequence>
<dbReference type="PANTHER" id="PTHR33603:SF1">
    <property type="entry name" value="RIBOSOMAL RNA LARGE SUBUNIT METHYLTRANSFERASE H"/>
    <property type="match status" value="1"/>
</dbReference>
<dbReference type="PANTHER" id="PTHR33603">
    <property type="entry name" value="METHYLTRANSFERASE"/>
    <property type="match status" value="1"/>
</dbReference>
<evidence type="ECO:0000256" key="4">
    <source>
        <dbReference type="ARBA" id="ARBA00038303"/>
    </source>
</evidence>
<keyword evidence="5" id="KW-0963">Cytoplasm</keyword>
<protein>
    <recommendedName>
        <fullName evidence="5">Ribosomal RNA large subunit methyltransferase H</fullName>
        <ecNumber evidence="5">2.1.1.177</ecNumber>
    </recommendedName>
    <alternativeName>
        <fullName evidence="5">23S rRNA (pseudouridine1915-N3)-methyltransferase</fullName>
    </alternativeName>
    <alternativeName>
        <fullName evidence="5">23S rRNA m3Psi1915 methyltransferase</fullName>
    </alternativeName>
    <alternativeName>
        <fullName evidence="5">rRNA (pseudouridine-N3-)-methyltransferase RlmH</fullName>
    </alternativeName>
</protein>
<feature type="binding site" evidence="5">
    <location>
        <position position="105"/>
    </location>
    <ligand>
        <name>S-adenosyl-L-methionine</name>
        <dbReference type="ChEBI" id="CHEBI:59789"/>
    </ligand>
</feature>
<keyword evidence="5" id="KW-0698">rRNA processing</keyword>
<evidence type="ECO:0000256" key="5">
    <source>
        <dbReference type="HAMAP-Rule" id="MF_00658"/>
    </source>
</evidence>
<dbReference type="EC" id="2.1.1.177" evidence="5"/>
<comment type="similarity">
    <text evidence="4 5">Belongs to the RNA methyltransferase RlmH family.</text>
</comment>
<evidence type="ECO:0000256" key="3">
    <source>
        <dbReference type="ARBA" id="ARBA00022691"/>
    </source>
</evidence>
<dbReference type="EMBL" id="BAABCW010000006">
    <property type="protein sequence ID" value="GAA3508172.1"/>
    <property type="molecule type" value="Genomic_DNA"/>
</dbReference>
<comment type="catalytic activity">
    <reaction evidence="5">
        <text>pseudouridine(1915) in 23S rRNA + S-adenosyl-L-methionine = N(3)-methylpseudouridine(1915) in 23S rRNA + S-adenosyl-L-homocysteine + H(+)</text>
        <dbReference type="Rhea" id="RHEA:42752"/>
        <dbReference type="Rhea" id="RHEA-COMP:10221"/>
        <dbReference type="Rhea" id="RHEA-COMP:10222"/>
        <dbReference type="ChEBI" id="CHEBI:15378"/>
        <dbReference type="ChEBI" id="CHEBI:57856"/>
        <dbReference type="ChEBI" id="CHEBI:59789"/>
        <dbReference type="ChEBI" id="CHEBI:65314"/>
        <dbReference type="ChEBI" id="CHEBI:74486"/>
        <dbReference type="EC" id="2.1.1.177"/>
    </reaction>
</comment>
<dbReference type="PIRSF" id="PIRSF004505">
    <property type="entry name" value="MT_bac"/>
    <property type="match status" value="1"/>
</dbReference>
<dbReference type="Gene3D" id="3.40.1280.10">
    <property type="match status" value="1"/>
</dbReference>
<comment type="caution">
    <text evidence="6">The sequence shown here is derived from an EMBL/GenBank/DDBJ whole genome shotgun (WGS) entry which is preliminary data.</text>
</comment>
<proteinExistence type="inferred from homology"/>
<dbReference type="NCBIfam" id="NF000990">
    <property type="entry name" value="PRK00103.2-4"/>
    <property type="match status" value="1"/>
</dbReference>
<keyword evidence="3 5" id="KW-0949">S-adenosyl-L-methionine</keyword>
<evidence type="ECO:0000313" key="7">
    <source>
        <dbReference type="Proteomes" id="UP001500459"/>
    </source>
</evidence>
<comment type="subunit">
    <text evidence="5">Homodimer.</text>
</comment>